<accession>Q4D9U2</accession>
<dbReference type="EMBL" id="AAHK01000764">
    <property type="protein sequence ID" value="EAN89291.1"/>
    <property type="molecule type" value="Genomic_DNA"/>
</dbReference>
<keyword evidence="3" id="KW-1185">Reference proteome</keyword>
<feature type="region of interest" description="Disordered" evidence="1">
    <location>
        <begin position="32"/>
        <end position="92"/>
    </location>
</feature>
<dbReference type="InParanoid" id="Q4D9U2"/>
<feature type="region of interest" description="Disordered" evidence="1">
    <location>
        <begin position="1"/>
        <end position="20"/>
    </location>
</feature>
<dbReference type="PaxDb" id="353153-Q4D9U2"/>
<protein>
    <submittedName>
        <fullName evidence="2">Uncharacterized protein</fullName>
    </submittedName>
</protein>
<name>Q4D9U2_TRYCC</name>
<comment type="caution">
    <text evidence="2">The sequence shown here is derived from an EMBL/GenBank/DDBJ whole genome shotgun (WGS) entry which is preliminary data.</text>
</comment>
<dbReference type="VEuPathDB" id="TriTrypDB:TcCLB.508313.60"/>
<evidence type="ECO:0000313" key="3">
    <source>
        <dbReference type="Proteomes" id="UP000002296"/>
    </source>
</evidence>
<dbReference type="GeneID" id="3542058"/>
<organism evidence="2 3">
    <name type="scientific">Trypanosoma cruzi (strain CL Brener)</name>
    <dbReference type="NCBI Taxonomy" id="353153"/>
    <lineage>
        <taxon>Eukaryota</taxon>
        <taxon>Discoba</taxon>
        <taxon>Euglenozoa</taxon>
        <taxon>Kinetoplastea</taxon>
        <taxon>Metakinetoplastina</taxon>
        <taxon>Trypanosomatida</taxon>
        <taxon>Trypanosomatidae</taxon>
        <taxon>Trypanosoma</taxon>
        <taxon>Schizotrypanum</taxon>
    </lineage>
</organism>
<proteinExistence type="predicted"/>
<dbReference type="KEGG" id="tcr:508313.60"/>
<reference evidence="2 3" key="1">
    <citation type="journal article" date="2005" name="Science">
        <title>The genome sequence of Trypanosoma cruzi, etiologic agent of Chagas disease.</title>
        <authorList>
            <person name="El-Sayed N.M."/>
            <person name="Myler P.J."/>
            <person name="Bartholomeu D.C."/>
            <person name="Nilsson D."/>
            <person name="Aggarwal G."/>
            <person name="Tran A.N."/>
            <person name="Ghedin E."/>
            <person name="Worthey E.A."/>
            <person name="Delcher A.L."/>
            <person name="Blandin G."/>
            <person name="Westenberger S.J."/>
            <person name="Caler E."/>
            <person name="Cerqueira G.C."/>
            <person name="Branche C."/>
            <person name="Haas B."/>
            <person name="Anupama A."/>
            <person name="Arner E."/>
            <person name="Aslund L."/>
            <person name="Attipoe P."/>
            <person name="Bontempi E."/>
            <person name="Bringaud F."/>
            <person name="Burton P."/>
            <person name="Cadag E."/>
            <person name="Campbell D.A."/>
            <person name="Carrington M."/>
            <person name="Crabtree J."/>
            <person name="Darban H."/>
            <person name="da Silveira J.F."/>
            <person name="de Jong P."/>
            <person name="Edwards K."/>
            <person name="Englund P.T."/>
            <person name="Fazelina G."/>
            <person name="Feldblyum T."/>
            <person name="Ferella M."/>
            <person name="Frasch A.C."/>
            <person name="Gull K."/>
            <person name="Horn D."/>
            <person name="Hou L."/>
            <person name="Huang Y."/>
            <person name="Kindlund E."/>
            <person name="Klingbeil M."/>
            <person name="Kluge S."/>
            <person name="Koo H."/>
            <person name="Lacerda D."/>
            <person name="Levin M.J."/>
            <person name="Lorenzi H."/>
            <person name="Louie T."/>
            <person name="Machado C.R."/>
            <person name="McCulloch R."/>
            <person name="McKenna A."/>
            <person name="Mizuno Y."/>
            <person name="Mottram J.C."/>
            <person name="Nelson S."/>
            <person name="Ochaya S."/>
            <person name="Osoegawa K."/>
            <person name="Pai G."/>
            <person name="Parsons M."/>
            <person name="Pentony M."/>
            <person name="Pettersson U."/>
            <person name="Pop M."/>
            <person name="Ramirez J.L."/>
            <person name="Rinta J."/>
            <person name="Robertson L."/>
            <person name="Salzberg S.L."/>
            <person name="Sanchez D.O."/>
            <person name="Seyler A."/>
            <person name="Sharma R."/>
            <person name="Shetty J."/>
            <person name="Simpson A.J."/>
            <person name="Sisk E."/>
            <person name="Tammi M.T."/>
            <person name="Tarleton R."/>
            <person name="Teixeira S."/>
            <person name="Van Aken S."/>
            <person name="Vogt C."/>
            <person name="Ward P.N."/>
            <person name="Wickstead B."/>
            <person name="Wortman J."/>
            <person name="White O."/>
            <person name="Fraser C.M."/>
            <person name="Stuart K.D."/>
            <person name="Andersson B."/>
        </authorList>
    </citation>
    <scope>NUCLEOTIDE SEQUENCE [LARGE SCALE GENOMIC DNA]</scope>
    <source>
        <strain evidence="2 3">CL Brener</strain>
    </source>
</reference>
<evidence type="ECO:0000256" key="1">
    <source>
        <dbReference type="SAM" id="MobiDB-lite"/>
    </source>
</evidence>
<gene>
    <name evidence="2" type="ORF">Tc00.1047053508313.60</name>
</gene>
<sequence length="129" mass="14642">MRAHAGRAQPGVTISLRGPPMRMPQWRHRLINGRLARRSPPKLPSMPAGKTRRKHNRVLEMDQALPPPPHHGRHGLLIPDGPRETPPHPLRECPRRWELGLRLCVTAPARTTEYLPLLYGRPCATHSLL</sequence>
<dbReference type="AlphaFoldDB" id="Q4D9U2"/>
<evidence type="ECO:0000313" key="2">
    <source>
        <dbReference type="EMBL" id="EAN89291.1"/>
    </source>
</evidence>
<dbReference type="RefSeq" id="XP_811142.1">
    <property type="nucleotide sequence ID" value="XM_806049.1"/>
</dbReference>
<feature type="compositionally biased region" description="Basic and acidic residues" evidence="1">
    <location>
        <begin position="81"/>
        <end position="92"/>
    </location>
</feature>
<dbReference type="Proteomes" id="UP000002296">
    <property type="component" value="Unassembled WGS sequence"/>
</dbReference>